<name>L7J822_PYRO1</name>
<sequence length="46" mass="5421">MTEFNRSQTRYHYATGPLKKRLICQTMFLSRHFKALRSVFSAGNNI</sequence>
<dbReference type="EMBL" id="JH795173">
    <property type="protein sequence ID" value="ELQ63964.1"/>
    <property type="molecule type" value="Genomic_DNA"/>
</dbReference>
<organism>
    <name type="scientific">Pyricularia oryzae (strain P131)</name>
    <name type="common">Rice blast fungus</name>
    <name type="synonym">Magnaporthe oryzae</name>
    <dbReference type="NCBI Taxonomy" id="1143193"/>
    <lineage>
        <taxon>Eukaryota</taxon>
        <taxon>Fungi</taxon>
        <taxon>Dikarya</taxon>
        <taxon>Ascomycota</taxon>
        <taxon>Pezizomycotina</taxon>
        <taxon>Sordariomycetes</taxon>
        <taxon>Sordariomycetidae</taxon>
        <taxon>Magnaporthales</taxon>
        <taxon>Pyriculariaceae</taxon>
        <taxon>Pyricularia</taxon>
    </lineage>
</organism>
<evidence type="ECO:0000313" key="1">
    <source>
        <dbReference type="EMBL" id="ELQ63964.1"/>
    </source>
</evidence>
<accession>L7J822</accession>
<gene>
    <name evidence="1" type="ORF">OOW_P131scaffold00904g7</name>
</gene>
<protein>
    <submittedName>
        <fullName evidence="1">Uncharacterized protein</fullName>
    </submittedName>
</protein>
<reference evidence="1" key="1">
    <citation type="journal article" date="2012" name="PLoS Genet.">
        <title>Comparative analysis of the genomes of two field isolates of the rice blast fungus Magnaporthe oryzae.</title>
        <authorList>
            <person name="Xue M."/>
            <person name="Yang J."/>
            <person name="Li Z."/>
            <person name="Hu S."/>
            <person name="Yao N."/>
            <person name="Dean R.A."/>
            <person name="Zhao W."/>
            <person name="Shen M."/>
            <person name="Zhang H."/>
            <person name="Li C."/>
            <person name="Liu L."/>
            <person name="Cao L."/>
            <person name="Xu X."/>
            <person name="Xing Y."/>
            <person name="Hsiang T."/>
            <person name="Zhang Z."/>
            <person name="Xu J.R."/>
            <person name="Peng Y.L."/>
        </authorList>
    </citation>
    <scope>NUCLEOTIDE SEQUENCE [LARGE SCALE GENOMIC DNA]</scope>
    <source>
        <strain evidence="1">P131</strain>
    </source>
</reference>
<dbReference type="AlphaFoldDB" id="L7J822"/>
<proteinExistence type="predicted"/>